<dbReference type="SMART" id="SM00091">
    <property type="entry name" value="PAS"/>
    <property type="match status" value="2"/>
</dbReference>
<feature type="region of interest" description="Disordered" evidence="7">
    <location>
        <begin position="522"/>
        <end position="597"/>
    </location>
</feature>
<name>A0ABD5SM67_9EURY</name>
<dbReference type="Pfam" id="PF02518">
    <property type="entry name" value="HATPase_c"/>
    <property type="match status" value="1"/>
</dbReference>
<dbReference type="Pfam" id="PF00072">
    <property type="entry name" value="Response_reg"/>
    <property type="match status" value="1"/>
</dbReference>
<comment type="catalytic activity">
    <reaction evidence="1">
        <text>ATP + protein L-histidine = ADP + protein N-phospho-L-histidine.</text>
        <dbReference type="EC" id="2.7.13.3"/>
    </reaction>
</comment>
<evidence type="ECO:0000259" key="11">
    <source>
        <dbReference type="PROSITE" id="PS50113"/>
    </source>
</evidence>
<feature type="domain" description="Response regulatory" evidence="9">
    <location>
        <begin position="6"/>
        <end position="128"/>
    </location>
</feature>
<evidence type="ECO:0000259" key="10">
    <source>
        <dbReference type="PROSITE" id="PS50112"/>
    </source>
</evidence>
<dbReference type="PANTHER" id="PTHR43047">
    <property type="entry name" value="TWO-COMPONENT HISTIDINE PROTEIN KINASE"/>
    <property type="match status" value="1"/>
</dbReference>
<evidence type="ECO:0000313" key="13">
    <source>
        <dbReference type="Proteomes" id="UP001596383"/>
    </source>
</evidence>
<dbReference type="PROSITE" id="PS50113">
    <property type="entry name" value="PAC"/>
    <property type="match status" value="2"/>
</dbReference>
<dbReference type="EC" id="2.7.13.3" evidence="2"/>
<organism evidence="12 13">
    <name type="scientific">Natrinema soli</name>
    <dbReference type="NCBI Taxonomy" id="1930624"/>
    <lineage>
        <taxon>Archaea</taxon>
        <taxon>Methanobacteriati</taxon>
        <taxon>Methanobacteriota</taxon>
        <taxon>Stenosarchaea group</taxon>
        <taxon>Halobacteria</taxon>
        <taxon>Halobacteriales</taxon>
        <taxon>Natrialbaceae</taxon>
        <taxon>Natrinema</taxon>
    </lineage>
</organism>
<gene>
    <name evidence="12" type="ORF">ACFQE6_05385</name>
</gene>
<feature type="domain" description="PAC" evidence="11">
    <location>
        <begin position="349"/>
        <end position="401"/>
    </location>
</feature>
<keyword evidence="5" id="KW-0597">Phosphoprotein</keyword>
<evidence type="ECO:0000259" key="9">
    <source>
        <dbReference type="PROSITE" id="PS50110"/>
    </source>
</evidence>
<dbReference type="InterPro" id="IPR035965">
    <property type="entry name" value="PAS-like_dom_sf"/>
</dbReference>
<dbReference type="SUPFAM" id="SSF52172">
    <property type="entry name" value="CheY-like"/>
    <property type="match status" value="1"/>
</dbReference>
<accession>A0ABD5SM67</accession>
<dbReference type="Gene3D" id="3.40.50.2300">
    <property type="match status" value="1"/>
</dbReference>
<dbReference type="EMBL" id="JBHSWV010000087">
    <property type="protein sequence ID" value="MFC6764486.1"/>
    <property type="molecule type" value="Genomic_DNA"/>
</dbReference>
<keyword evidence="13" id="KW-1185">Reference proteome</keyword>
<dbReference type="SUPFAM" id="SSF55874">
    <property type="entry name" value="ATPase domain of HSP90 chaperone/DNA topoisomerase II/histidine kinase"/>
    <property type="match status" value="2"/>
</dbReference>
<dbReference type="Gene3D" id="3.30.450.20">
    <property type="entry name" value="PAS domain"/>
    <property type="match status" value="2"/>
</dbReference>
<dbReference type="InterPro" id="IPR036097">
    <property type="entry name" value="HisK_dim/P_sf"/>
</dbReference>
<feature type="domain" description="PAS" evidence="10">
    <location>
        <begin position="268"/>
        <end position="312"/>
    </location>
</feature>
<dbReference type="PANTHER" id="PTHR43047:SF72">
    <property type="entry name" value="OSMOSENSING HISTIDINE PROTEIN KINASE SLN1"/>
    <property type="match status" value="1"/>
</dbReference>
<dbReference type="CDD" id="cd00130">
    <property type="entry name" value="PAS"/>
    <property type="match status" value="2"/>
</dbReference>
<dbReference type="Pfam" id="PF08448">
    <property type="entry name" value="PAS_4"/>
    <property type="match status" value="1"/>
</dbReference>
<feature type="region of interest" description="Disordered" evidence="7">
    <location>
        <begin position="609"/>
        <end position="631"/>
    </location>
</feature>
<reference evidence="12 13" key="1">
    <citation type="journal article" date="2019" name="Int. J. Syst. Evol. Microbiol.">
        <title>The Global Catalogue of Microorganisms (GCM) 10K type strain sequencing project: providing services to taxonomists for standard genome sequencing and annotation.</title>
        <authorList>
            <consortium name="The Broad Institute Genomics Platform"/>
            <consortium name="The Broad Institute Genome Sequencing Center for Infectious Disease"/>
            <person name="Wu L."/>
            <person name="Ma J."/>
        </authorList>
    </citation>
    <scope>NUCLEOTIDE SEQUENCE [LARGE SCALE GENOMIC DNA]</scope>
    <source>
        <strain evidence="12 13">LMG 29247</strain>
    </source>
</reference>
<proteinExistence type="predicted"/>
<evidence type="ECO:0000259" key="8">
    <source>
        <dbReference type="PROSITE" id="PS50109"/>
    </source>
</evidence>
<evidence type="ECO:0000256" key="4">
    <source>
        <dbReference type="ARBA" id="ARBA00022777"/>
    </source>
</evidence>
<dbReference type="InterPro" id="IPR013656">
    <property type="entry name" value="PAS_4"/>
</dbReference>
<dbReference type="SMART" id="SM00086">
    <property type="entry name" value="PAC"/>
    <property type="match status" value="2"/>
</dbReference>
<feature type="compositionally biased region" description="Basic and acidic residues" evidence="7">
    <location>
        <begin position="563"/>
        <end position="596"/>
    </location>
</feature>
<dbReference type="CDD" id="cd00082">
    <property type="entry name" value="HisKA"/>
    <property type="match status" value="1"/>
</dbReference>
<dbReference type="InterPro" id="IPR005467">
    <property type="entry name" value="His_kinase_dom"/>
</dbReference>
<keyword evidence="3" id="KW-0808">Transferase</keyword>
<dbReference type="InterPro" id="IPR011006">
    <property type="entry name" value="CheY-like_superfamily"/>
</dbReference>
<keyword evidence="6" id="KW-0175">Coiled coil</keyword>
<feature type="coiled-coil region" evidence="6">
    <location>
        <begin position="132"/>
        <end position="159"/>
    </location>
</feature>
<dbReference type="Pfam" id="PF13426">
    <property type="entry name" value="PAS_9"/>
    <property type="match status" value="1"/>
</dbReference>
<dbReference type="SMART" id="SM00388">
    <property type="entry name" value="HisKA"/>
    <property type="match status" value="1"/>
</dbReference>
<comment type="caution">
    <text evidence="12">The sequence shown here is derived from an EMBL/GenBank/DDBJ whole genome shotgun (WGS) entry which is preliminary data.</text>
</comment>
<dbReference type="InterPro" id="IPR001610">
    <property type="entry name" value="PAC"/>
</dbReference>
<dbReference type="SMART" id="SM00448">
    <property type="entry name" value="REC"/>
    <property type="match status" value="1"/>
</dbReference>
<dbReference type="PROSITE" id="PS50110">
    <property type="entry name" value="RESPONSE_REGULATORY"/>
    <property type="match status" value="1"/>
</dbReference>
<evidence type="ECO:0000256" key="1">
    <source>
        <dbReference type="ARBA" id="ARBA00000085"/>
    </source>
</evidence>
<feature type="domain" description="PAC" evidence="11">
    <location>
        <begin position="219"/>
        <end position="271"/>
    </location>
</feature>
<dbReference type="SMART" id="SM00387">
    <property type="entry name" value="HATPase_c"/>
    <property type="match status" value="1"/>
</dbReference>
<dbReference type="SUPFAM" id="SSF55785">
    <property type="entry name" value="PYP-like sensor domain (PAS domain)"/>
    <property type="match status" value="2"/>
</dbReference>
<protein>
    <recommendedName>
        <fullName evidence="2">histidine kinase</fullName>
        <ecNumber evidence="2">2.7.13.3</ecNumber>
    </recommendedName>
</protein>
<dbReference type="InterPro" id="IPR000014">
    <property type="entry name" value="PAS"/>
</dbReference>
<dbReference type="GO" id="GO:0000160">
    <property type="term" value="P:phosphorelay signal transduction system"/>
    <property type="evidence" value="ECO:0007669"/>
    <property type="project" value="UniProtKB-ARBA"/>
</dbReference>
<dbReference type="NCBIfam" id="TIGR00229">
    <property type="entry name" value="sensory_box"/>
    <property type="match status" value="2"/>
</dbReference>
<evidence type="ECO:0000256" key="6">
    <source>
        <dbReference type="SAM" id="Coils"/>
    </source>
</evidence>
<dbReference type="InterPro" id="IPR001789">
    <property type="entry name" value="Sig_transdc_resp-reg_receiver"/>
</dbReference>
<feature type="modified residue" description="4-aspartylphosphate" evidence="5">
    <location>
        <position position="63"/>
    </location>
</feature>
<evidence type="ECO:0000256" key="5">
    <source>
        <dbReference type="PROSITE-ProRule" id="PRU00169"/>
    </source>
</evidence>
<dbReference type="RefSeq" id="WP_273737549.1">
    <property type="nucleotide sequence ID" value="NZ_JAQIVI010000087.1"/>
</dbReference>
<dbReference type="AlphaFoldDB" id="A0ABD5SM67"/>
<evidence type="ECO:0000256" key="3">
    <source>
        <dbReference type="ARBA" id="ARBA00022679"/>
    </source>
</evidence>
<evidence type="ECO:0000313" key="12">
    <source>
        <dbReference type="EMBL" id="MFC6764486.1"/>
    </source>
</evidence>
<dbReference type="PROSITE" id="PS50112">
    <property type="entry name" value="PAS"/>
    <property type="match status" value="2"/>
</dbReference>
<dbReference type="Gene3D" id="1.10.287.130">
    <property type="match status" value="1"/>
</dbReference>
<feature type="domain" description="Histidine kinase" evidence="8">
    <location>
        <begin position="412"/>
        <end position="682"/>
    </location>
</feature>
<dbReference type="Proteomes" id="UP001596383">
    <property type="component" value="Unassembled WGS sequence"/>
</dbReference>
<dbReference type="Pfam" id="PF00512">
    <property type="entry name" value="HisKA"/>
    <property type="match status" value="1"/>
</dbReference>
<dbReference type="InterPro" id="IPR003661">
    <property type="entry name" value="HisK_dim/P_dom"/>
</dbReference>
<dbReference type="SUPFAM" id="SSF47384">
    <property type="entry name" value="Homodimeric domain of signal transducing histidine kinase"/>
    <property type="match status" value="1"/>
</dbReference>
<dbReference type="InterPro" id="IPR036890">
    <property type="entry name" value="HATPase_C_sf"/>
</dbReference>
<dbReference type="InterPro" id="IPR003594">
    <property type="entry name" value="HATPase_dom"/>
</dbReference>
<evidence type="ECO:0000256" key="2">
    <source>
        <dbReference type="ARBA" id="ARBA00012438"/>
    </source>
</evidence>
<keyword evidence="4" id="KW-0418">Kinase</keyword>
<evidence type="ECO:0000256" key="7">
    <source>
        <dbReference type="SAM" id="MobiDB-lite"/>
    </source>
</evidence>
<dbReference type="PROSITE" id="PS50109">
    <property type="entry name" value="HIS_KIN"/>
    <property type="match status" value="1"/>
</dbReference>
<feature type="domain" description="PAS" evidence="10">
    <location>
        <begin position="145"/>
        <end position="189"/>
    </location>
</feature>
<dbReference type="GO" id="GO:0004673">
    <property type="term" value="F:protein histidine kinase activity"/>
    <property type="evidence" value="ECO:0007669"/>
    <property type="project" value="UniProtKB-EC"/>
</dbReference>
<sequence>MPGGIHVLCVDDDPDIRELTATVLERRNDDIDVRTARSGRDGLAVFDEGNAEPDLDVDCVVSDYDMPDMDGLELLAAVRERDPTMPFILFTGKGSEAIASEAISAGVTDYLQKGTSDQYTVLANRIENAVEKRRANRARRESERELEQYRVLVETASDAMYVLDDAGRVTIANEAFCELLDVDHDRVVGGHISTFISRSSFERGIKTVHQLHSGSGESDYFECTLETHTDEQRVYEANVSVITDDTGEFAGSTAVIRDVTSRKQRERELAQYERIIELAPTALFILDADGSIVWCNDEFADAFAENKAALLGMPFPELVDRGYYDERVTTKYAKEVRNLLSATADHERAKYQIRFRSADGAVLIHDVHTQLLPLEDGEFAGTIHAIRDITRRRHYRRELERQNDRLEEFTSLVSHDLRNPLNVAQGHLELLDERIDSQHVDKIRWSLSRMEELVDGLLELARQGQTIGEQEWLPLASAAREAWSTVDTGDARLEIDTDIEIYGDEARIRTLLENLFRNAVEHSSTNPASHTQHDAVEHSSTNPASHTQHDAVEHSSTNPASHTQHDAVEQRSTGDQRDSRAGDTEEHETDGDHDGAEPVVVTVGSLEAGDHATGNETRPNGFYVEDTGPGLPADRESLFEFGYTTEADGTGLGLAIVDGIVTAHDWSITARDGSSGGARFEIDGVRTATADADGAPAIDGETETDGTT</sequence>
<dbReference type="InterPro" id="IPR000700">
    <property type="entry name" value="PAS-assoc_C"/>
</dbReference>
<dbReference type="Gene3D" id="3.30.565.10">
    <property type="entry name" value="Histidine kinase-like ATPase, C-terminal domain"/>
    <property type="match status" value="1"/>
</dbReference>